<organism evidence="2 4">
    <name type="scientific">Bacillus glycinifermentans</name>
    <dbReference type="NCBI Taxonomy" id="1664069"/>
    <lineage>
        <taxon>Bacteria</taxon>
        <taxon>Bacillati</taxon>
        <taxon>Bacillota</taxon>
        <taxon>Bacilli</taxon>
        <taxon>Bacillales</taxon>
        <taxon>Bacillaceae</taxon>
        <taxon>Bacillus</taxon>
    </lineage>
</organism>
<evidence type="ECO:0000313" key="5">
    <source>
        <dbReference type="Proteomes" id="UP001341297"/>
    </source>
</evidence>
<dbReference type="EMBL" id="JARRTL010000006">
    <property type="protein sequence ID" value="MEC0483730.1"/>
    <property type="molecule type" value="Genomic_DNA"/>
</dbReference>
<keyword evidence="5" id="KW-1185">Reference proteome</keyword>
<feature type="region of interest" description="Disordered" evidence="1">
    <location>
        <begin position="164"/>
        <end position="186"/>
    </location>
</feature>
<evidence type="ECO:0000313" key="3">
    <source>
        <dbReference type="EMBL" id="MEC0483730.1"/>
    </source>
</evidence>
<gene>
    <name evidence="2" type="ORF">AB447_205560</name>
    <name evidence="3" type="ORF">P8828_02550</name>
</gene>
<evidence type="ECO:0000313" key="2">
    <source>
        <dbReference type="EMBL" id="KRT90048.1"/>
    </source>
</evidence>
<proteinExistence type="predicted"/>
<evidence type="ECO:0000256" key="1">
    <source>
        <dbReference type="SAM" id="MobiDB-lite"/>
    </source>
</evidence>
<accession>A0A0T6BKV5</accession>
<reference evidence="2 4" key="1">
    <citation type="journal article" date="2015" name="Int. J. Syst. Evol. Microbiol.">
        <title>Bacillus glycinifermentans sp. nov., isolated from fermented soybean paste.</title>
        <authorList>
            <person name="Kim S.J."/>
            <person name="Dunlap C.A."/>
            <person name="Kwon S.W."/>
            <person name="Rooney A.P."/>
        </authorList>
    </citation>
    <scope>NUCLEOTIDE SEQUENCE [LARGE SCALE GENOMIC DNA]</scope>
    <source>
        <strain evidence="2 4">GO-13</strain>
    </source>
</reference>
<reference evidence="2" key="2">
    <citation type="submission" date="2015-10" db="EMBL/GenBank/DDBJ databases">
        <authorList>
            <person name="Gilbert D.G."/>
        </authorList>
    </citation>
    <scope>NUCLEOTIDE SEQUENCE</scope>
    <source>
        <strain evidence="2">GO-13</strain>
    </source>
</reference>
<evidence type="ECO:0000313" key="4">
    <source>
        <dbReference type="Proteomes" id="UP000036168"/>
    </source>
</evidence>
<dbReference type="Proteomes" id="UP001341297">
    <property type="component" value="Unassembled WGS sequence"/>
</dbReference>
<dbReference type="EMBL" id="LECW02000045">
    <property type="protein sequence ID" value="KRT90048.1"/>
    <property type="molecule type" value="Genomic_DNA"/>
</dbReference>
<dbReference type="RefSeq" id="WP_048354237.1">
    <property type="nucleotide sequence ID" value="NZ_CP023481.1"/>
</dbReference>
<comment type="caution">
    <text evidence="2">The sequence shown here is derived from an EMBL/GenBank/DDBJ whole genome shotgun (WGS) entry which is preliminary data.</text>
</comment>
<reference evidence="3 5" key="3">
    <citation type="submission" date="2023-03" db="EMBL/GenBank/DDBJ databases">
        <title>Agriculturally important microbes genome sequencing.</title>
        <authorList>
            <person name="Dunlap C."/>
        </authorList>
    </citation>
    <scope>NUCLEOTIDE SEQUENCE [LARGE SCALE GENOMIC DNA]</scope>
    <source>
        <strain evidence="3 5">CBP-3203</strain>
    </source>
</reference>
<sequence length="242" mass="27591">MKKRSRGYPGVNLEMCVKNAILIRDQFGRMQVDKESITKALGYSRYSGAVGSKIASLGHFGLLMNSKGTYQLTDLSEKLINQKNNEEYKKALIEAIYQPGLYKEILDKYEDGKVLPNDLPSILLKEHGISQNACEKAARIFLESTQFAKVINKKKEFTKYQEKRSKGDKNVMKTGSTVKSDEDHLGEKSLYSQNEPIFNQHQNFIFALTEGKFGKTVVPAKLNKRDIQIMKKQIEMLELQIE</sequence>
<dbReference type="AlphaFoldDB" id="A0A0T6BKV5"/>
<protein>
    <submittedName>
        <fullName evidence="2">Uncharacterized protein</fullName>
    </submittedName>
</protein>
<dbReference type="Proteomes" id="UP000036168">
    <property type="component" value="Unassembled WGS sequence"/>
</dbReference>
<name>A0A0T6BKV5_9BACI</name>